<keyword evidence="5" id="KW-0067">ATP-binding</keyword>
<dbReference type="SMART" id="SM00212">
    <property type="entry name" value="UBCc"/>
    <property type="match status" value="1"/>
</dbReference>
<gene>
    <name evidence="7" type="ORF">HAKA00212_LOCUS16318</name>
</gene>
<dbReference type="PROSITE" id="PS50127">
    <property type="entry name" value="UBC_2"/>
    <property type="match status" value="1"/>
</dbReference>
<dbReference type="PANTHER" id="PTHR24067">
    <property type="entry name" value="UBIQUITIN-CONJUGATING ENZYME E2"/>
    <property type="match status" value="1"/>
</dbReference>
<dbReference type="FunFam" id="3.10.110.10:FF:000060">
    <property type="entry name" value="Ubiquitin conjugating enzyme (UbcB)"/>
    <property type="match status" value="1"/>
</dbReference>
<evidence type="ECO:0000256" key="4">
    <source>
        <dbReference type="ARBA" id="ARBA00022786"/>
    </source>
</evidence>
<dbReference type="GO" id="GO:0061631">
    <property type="term" value="F:ubiquitin conjugating enzyme activity"/>
    <property type="evidence" value="ECO:0007669"/>
    <property type="project" value="UniProtKB-EC"/>
</dbReference>
<keyword evidence="4" id="KW-0833">Ubl conjugation pathway</keyword>
<organism evidence="7">
    <name type="scientific">Heterosigma akashiwo</name>
    <name type="common">Chromophytic alga</name>
    <name type="synonym">Heterosigma carterae</name>
    <dbReference type="NCBI Taxonomy" id="2829"/>
    <lineage>
        <taxon>Eukaryota</taxon>
        <taxon>Sar</taxon>
        <taxon>Stramenopiles</taxon>
        <taxon>Ochrophyta</taxon>
        <taxon>Raphidophyceae</taxon>
        <taxon>Chattonellales</taxon>
        <taxon>Chattonellaceae</taxon>
        <taxon>Heterosigma</taxon>
    </lineage>
</organism>
<protein>
    <recommendedName>
        <fullName evidence="1">E2 ubiquitin-conjugating enzyme</fullName>
        <ecNumber evidence="1">2.3.2.23</ecNumber>
    </recommendedName>
</protein>
<dbReference type="SUPFAM" id="SSF54495">
    <property type="entry name" value="UBC-like"/>
    <property type="match status" value="1"/>
</dbReference>
<name>A0A6V1MVK4_HETAK</name>
<dbReference type="Gene3D" id="3.10.110.10">
    <property type="entry name" value="Ubiquitin Conjugating Enzyme"/>
    <property type="match status" value="1"/>
</dbReference>
<dbReference type="EC" id="2.3.2.23" evidence="1"/>
<proteinExistence type="predicted"/>
<reference evidence="7" key="1">
    <citation type="submission" date="2021-01" db="EMBL/GenBank/DDBJ databases">
        <authorList>
            <person name="Corre E."/>
            <person name="Pelletier E."/>
            <person name="Niang G."/>
            <person name="Scheremetjew M."/>
            <person name="Finn R."/>
            <person name="Kale V."/>
            <person name="Holt S."/>
            <person name="Cochrane G."/>
            <person name="Meng A."/>
            <person name="Brown T."/>
            <person name="Cohen L."/>
        </authorList>
    </citation>
    <scope>NUCLEOTIDE SEQUENCE</scope>
    <source>
        <strain evidence="7">CCMP3107</strain>
    </source>
</reference>
<evidence type="ECO:0000256" key="1">
    <source>
        <dbReference type="ARBA" id="ARBA00012486"/>
    </source>
</evidence>
<keyword evidence="2" id="KW-0808">Transferase</keyword>
<dbReference type="EMBL" id="HBIU01035439">
    <property type="protein sequence ID" value="CAE0637541.1"/>
    <property type="molecule type" value="Transcribed_RNA"/>
</dbReference>
<evidence type="ECO:0000256" key="5">
    <source>
        <dbReference type="ARBA" id="ARBA00022840"/>
    </source>
</evidence>
<dbReference type="InterPro" id="IPR050113">
    <property type="entry name" value="Ub_conjugating_enzyme"/>
</dbReference>
<evidence type="ECO:0000256" key="3">
    <source>
        <dbReference type="ARBA" id="ARBA00022741"/>
    </source>
</evidence>
<dbReference type="InterPro" id="IPR016135">
    <property type="entry name" value="UBQ-conjugating_enzyme/RWD"/>
</dbReference>
<feature type="domain" description="UBC core" evidence="6">
    <location>
        <begin position="1"/>
        <end position="147"/>
    </location>
</feature>
<keyword evidence="3" id="KW-0547">Nucleotide-binding</keyword>
<dbReference type="InterPro" id="IPR000608">
    <property type="entry name" value="UBC"/>
</dbReference>
<accession>A0A6V1MVK4</accession>
<evidence type="ECO:0000256" key="2">
    <source>
        <dbReference type="ARBA" id="ARBA00022679"/>
    </source>
</evidence>
<evidence type="ECO:0000313" key="7">
    <source>
        <dbReference type="EMBL" id="CAE0637541.1"/>
    </source>
</evidence>
<dbReference type="AlphaFoldDB" id="A0A6V1MVK4"/>
<evidence type="ECO:0000259" key="6">
    <source>
        <dbReference type="PROSITE" id="PS50127"/>
    </source>
</evidence>
<dbReference type="GO" id="GO:0005524">
    <property type="term" value="F:ATP binding"/>
    <property type="evidence" value="ECO:0007669"/>
    <property type="project" value="UniProtKB-KW"/>
</dbReference>
<dbReference type="Pfam" id="PF00179">
    <property type="entry name" value="UQ_con"/>
    <property type="match status" value="1"/>
</dbReference>
<sequence>MAKRLQKELQALEKAPLDFVTAGPAGDDIMKWQAMLVGPANTPYEGGVFNLELDFPAEYPFKAPKVKFLTRIYHPNIKTDSGEICADLINENWGPTLNTQYVLTVIKQLLEEPSADSPLEADIGRQLTEDENAFKETAAKWTADYAT</sequence>